<protein>
    <submittedName>
        <fullName evidence="1">Uncharacterized protein</fullName>
    </submittedName>
</protein>
<dbReference type="Proteomes" id="UP001595547">
    <property type="component" value="Unassembled WGS sequence"/>
</dbReference>
<proteinExistence type="predicted"/>
<sequence>MPSLSPADELSEIRATLARLKAREASLAAALEQAAQNPHIPAPRPGWPIRRAATDLH</sequence>
<evidence type="ECO:0000313" key="2">
    <source>
        <dbReference type="Proteomes" id="UP001595547"/>
    </source>
</evidence>
<dbReference type="EMBL" id="JBHRTO010000001">
    <property type="protein sequence ID" value="MFC3179737.1"/>
    <property type="molecule type" value="Genomic_DNA"/>
</dbReference>
<gene>
    <name evidence="1" type="ORF">ACFOGH_01945</name>
</gene>
<keyword evidence="2" id="KW-1185">Reference proteome</keyword>
<reference evidence="2" key="1">
    <citation type="journal article" date="2019" name="Int. J. Syst. Evol. Microbiol.">
        <title>The Global Catalogue of Microorganisms (GCM) 10K type strain sequencing project: providing services to taxonomists for standard genome sequencing and annotation.</title>
        <authorList>
            <consortium name="The Broad Institute Genomics Platform"/>
            <consortium name="The Broad Institute Genome Sequencing Center for Infectious Disease"/>
            <person name="Wu L."/>
            <person name="Ma J."/>
        </authorList>
    </citation>
    <scope>NUCLEOTIDE SEQUENCE [LARGE SCALE GENOMIC DNA]</scope>
    <source>
        <strain evidence="2">KCTC 52039</strain>
    </source>
</reference>
<accession>A0ABV7IZ55</accession>
<evidence type="ECO:0000313" key="1">
    <source>
        <dbReference type="EMBL" id="MFC3179737.1"/>
    </source>
</evidence>
<name>A0ABV7IZ55_9RHOB</name>
<organism evidence="1 2">
    <name type="scientific">Cypionkella sinensis</name>
    <dbReference type="NCBI Taxonomy" id="1756043"/>
    <lineage>
        <taxon>Bacteria</taxon>
        <taxon>Pseudomonadati</taxon>
        <taxon>Pseudomonadota</taxon>
        <taxon>Alphaproteobacteria</taxon>
        <taxon>Rhodobacterales</taxon>
        <taxon>Paracoccaceae</taxon>
        <taxon>Cypionkella</taxon>
    </lineage>
</organism>
<dbReference type="RefSeq" id="WP_380071368.1">
    <property type="nucleotide sequence ID" value="NZ_JBHRTO010000001.1"/>
</dbReference>
<comment type="caution">
    <text evidence="1">The sequence shown here is derived from an EMBL/GenBank/DDBJ whole genome shotgun (WGS) entry which is preliminary data.</text>
</comment>